<evidence type="ECO:0000313" key="3">
    <source>
        <dbReference type="Proteomes" id="UP001149074"/>
    </source>
</evidence>
<gene>
    <name evidence="2" type="ORF">N7532_007910</name>
</gene>
<comment type="caution">
    <text evidence="2">The sequence shown here is derived from an EMBL/GenBank/DDBJ whole genome shotgun (WGS) entry which is preliminary data.</text>
</comment>
<dbReference type="GeneID" id="81359381"/>
<reference evidence="2" key="1">
    <citation type="submission" date="2022-11" db="EMBL/GenBank/DDBJ databases">
        <authorList>
            <person name="Petersen C."/>
        </authorList>
    </citation>
    <scope>NUCLEOTIDE SEQUENCE</scope>
    <source>
        <strain evidence="2">IBT 30761</strain>
    </source>
</reference>
<sequence>MEYSRLPLLPIPASIRRQLPRLYSSHRAEPDTEGVSSGALRPGLASSSEPYLPCHGQFAEIAATEAQRPSTASGDLDSFDSGSGSPGSDSPRTEEAGLPAKYESESGLRWNRVVPAFNLLRSAGYEAQQPQADGRLARSLYMNALVYLLDALPADLSTEETTMIQHRLPEPVKMSIATTPLSQLARREGQVEMRRYSPPSRSYLHRLLASTIVQIFLLIRFVLPYFKLFLRQVYEYERSHRITERIVTTTLDAADGLGKSGVNIGSAVCKLNEGRVGAAVGNLAAWWIEGIAGGVYEGVGEGMVHLGLLKQGIDLDRLALQVDRR</sequence>
<proteinExistence type="predicted"/>
<reference evidence="2" key="2">
    <citation type="journal article" date="2023" name="IMA Fungus">
        <title>Comparative genomic study of the Penicillium genus elucidates a diverse pangenome and 15 lateral gene transfer events.</title>
        <authorList>
            <person name="Petersen C."/>
            <person name="Sorensen T."/>
            <person name="Nielsen M.R."/>
            <person name="Sondergaard T.E."/>
            <person name="Sorensen J.L."/>
            <person name="Fitzpatrick D.A."/>
            <person name="Frisvad J.C."/>
            <person name="Nielsen K.L."/>
        </authorList>
    </citation>
    <scope>NUCLEOTIDE SEQUENCE</scope>
    <source>
        <strain evidence="2">IBT 30761</strain>
    </source>
</reference>
<organism evidence="2 3">
    <name type="scientific">Penicillium argentinense</name>
    <dbReference type="NCBI Taxonomy" id="1131581"/>
    <lineage>
        <taxon>Eukaryota</taxon>
        <taxon>Fungi</taxon>
        <taxon>Dikarya</taxon>
        <taxon>Ascomycota</taxon>
        <taxon>Pezizomycotina</taxon>
        <taxon>Eurotiomycetes</taxon>
        <taxon>Eurotiomycetidae</taxon>
        <taxon>Eurotiales</taxon>
        <taxon>Aspergillaceae</taxon>
        <taxon>Penicillium</taxon>
    </lineage>
</organism>
<dbReference type="Proteomes" id="UP001149074">
    <property type="component" value="Unassembled WGS sequence"/>
</dbReference>
<evidence type="ECO:0000313" key="2">
    <source>
        <dbReference type="EMBL" id="KAJ5089226.1"/>
    </source>
</evidence>
<dbReference type="EMBL" id="JAPQKI010000009">
    <property type="protein sequence ID" value="KAJ5089226.1"/>
    <property type="molecule type" value="Genomic_DNA"/>
</dbReference>
<accession>A0A9W9EWK6</accession>
<evidence type="ECO:0000256" key="1">
    <source>
        <dbReference type="SAM" id="MobiDB-lite"/>
    </source>
</evidence>
<feature type="compositionally biased region" description="Low complexity" evidence="1">
    <location>
        <begin position="73"/>
        <end position="90"/>
    </location>
</feature>
<dbReference type="RefSeq" id="XP_056471208.1">
    <property type="nucleotide sequence ID" value="XM_056620402.1"/>
</dbReference>
<dbReference type="AlphaFoldDB" id="A0A9W9EWK6"/>
<keyword evidence="3" id="KW-1185">Reference proteome</keyword>
<protein>
    <submittedName>
        <fullName evidence="2">Uncharacterized protein</fullName>
    </submittedName>
</protein>
<feature type="region of interest" description="Disordered" evidence="1">
    <location>
        <begin position="22"/>
        <end position="47"/>
    </location>
</feature>
<dbReference type="OrthoDB" id="190201at2759"/>
<feature type="region of interest" description="Disordered" evidence="1">
    <location>
        <begin position="65"/>
        <end position="101"/>
    </location>
</feature>
<name>A0A9W9EWK6_9EURO</name>